<feature type="transmembrane region" description="Helical" evidence="6">
    <location>
        <begin position="306"/>
        <end position="339"/>
    </location>
</feature>
<gene>
    <name evidence="7" type="ORF">RFH47_05750</name>
</gene>
<reference evidence="7" key="1">
    <citation type="submission" date="2023-08" db="EMBL/GenBank/DDBJ databases">
        <title>Emergence of clinically-relevant ST2 carbapenem-resistant Acinetobacter baumannii strains in hospital sewages in Zhejiang, East of China.</title>
        <authorList>
            <person name="Kaichao C."/>
            <person name="Zhang R."/>
        </authorList>
    </citation>
    <scope>NUCLEOTIDE SEQUENCE</scope>
    <source>
        <strain evidence="7">M-RB-37</strain>
    </source>
</reference>
<evidence type="ECO:0000256" key="2">
    <source>
        <dbReference type="ARBA" id="ARBA00009773"/>
    </source>
</evidence>
<feature type="transmembrane region" description="Helical" evidence="6">
    <location>
        <begin position="211"/>
        <end position="234"/>
    </location>
</feature>
<feature type="transmembrane region" description="Helical" evidence="6">
    <location>
        <begin position="274"/>
        <end position="294"/>
    </location>
</feature>
<organism evidence="7 8">
    <name type="scientific">Acinetobacter rudis</name>
    <dbReference type="NCBI Taxonomy" id="632955"/>
    <lineage>
        <taxon>Bacteria</taxon>
        <taxon>Pseudomonadati</taxon>
        <taxon>Pseudomonadota</taxon>
        <taxon>Gammaproteobacteria</taxon>
        <taxon>Moraxellales</taxon>
        <taxon>Moraxellaceae</taxon>
        <taxon>Acinetobacter</taxon>
    </lineage>
</organism>
<keyword evidence="4 6" id="KW-1133">Transmembrane helix</keyword>
<dbReference type="Pfam" id="PF01594">
    <property type="entry name" value="AI-2E_transport"/>
    <property type="match status" value="1"/>
</dbReference>
<dbReference type="Proteomes" id="UP001243844">
    <property type="component" value="Unassembled WGS sequence"/>
</dbReference>
<name>A0AAW8J947_9GAMM</name>
<evidence type="ECO:0000256" key="3">
    <source>
        <dbReference type="ARBA" id="ARBA00022692"/>
    </source>
</evidence>
<feature type="transmembrane region" description="Helical" evidence="6">
    <location>
        <begin position="240"/>
        <end position="267"/>
    </location>
</feature>
<dbReference type="PANTHER" id="PTHR21716">
    <property type="entry name" value="TRANSMEMBRANE PROTEIN"/>
    <property type="match status" value="1"/>
</dbReference>
<sequence length="364" mass="40541">MYEIPTLKRILFFGLCFTLIYLGFDVVKYFIVPVLWASIIAYMTWPIYKYIMRRCGEQRVNLSATLMISLVIVVIGVPLVFAIFLLQLEGRNLYFDLHSQLSSGHFQLPTFIAQFPIIGPIITESVNEINANPAALTQTINTWIQGHLNYGKIVVGEISKNLIKFGFVIFTLFFFYRDGRTILQQVSAALENIIGPRIHHYLDTISETTRAVVYGIGLTAVAQAILAGLSYFVAGVPNPMLLTIVTFFFALIPFGTPVAYGAVSLWLLSQGQMIEAIGVMLWGVCIVSTSDNVIRPLVISGATQIPFLLIMFGVLGGISSFGFVGLFIGPVILAILLAIWREWIHESQKPQLEPTEQLDHKDLS</sequence>
<dbReference type="AlphaFoldDB" id="A0AAW8J947"/>
<comment type="similarity">
    <text evidence="2">Belongs to the autoinducer-2 exporter (AI-2E) (TC 2.A.86) family.</text>
</comment>
<feature type="transmembrane region" description="Helical" evidence="6">
    <location>
        <begin position="158"/>
        <end position="176"/>
    </location>
</feature>
<proteinExistence type="inferred from homology"/>
<protein>
    <submittedName>
        <fullName evidence="7">AI-2E family transporter</fullName>
    </submittedName>
</protein>
<comment type="caution">
    <text evidence="7">The sequence shown here is derived from an EMBL/GenBank/DDBJ whole genome shotgun (WGS) entry which is preliminary data.</text>
</comment>
<comment type="subcellular location">
    <subcellularLocation>
        <location evidence="1">Membrane</location>
        <topology evidence="1">Multi-pass membrane protein</topology>
    </subcellularLocation>
</comment>
<feature type="transmembrane region" description="Helical" evidence="6">
    <location>
        <begin position="30"/>
        <end position="48"/>
    </location>
</feature>
<dbReference type="EMBL" id="JAVIDL010000008">
    <property type="protein sequence ID" value="MDQ8935226.1"/>
    <property type="molecule type" value="Genomic_DNA"/>
</dbReference>
<evidence type="ECO:0000256" key="5">
    <source>
        <dbReference type="ARBA" id="ARBA00023136"/>
    </source>
</evidence>
<keyword evidence="3 6" id="KW-0812">Transmembrane</keyword>
<dbReference type="PANTHER" id="PTHR21716:SF61">
    <property type="entry name" value="BLR8064 PROTEIN"/>
    <property type="match status" value="1"/>
</dbReference>
<feature type="transmembrane region" description="Helical" evidence="6">
    <location>
        <begin position="7"/>
        <end position="24"/>
    </location>
</feature>
<evidence type="ECO:0000256" key="6">
    <source>
        <dbReference type="SAM" id="Phobius"/>
    </source>
</evidence>
<evidence type="ECO:0000256" key="4">
    <source>
        <dbReference type="ARBA" id="ARBA00022989"/>
    </source>
</evidence>
<feature type="transmembrane region" description="Helical" evidence="6">
    <location>
        <begin position="60"/>
        <end position="86"/>
    </location>
</feature>
<evidence type="ECO:0000313" key="7">
    <source>
        <dbReference type="EMBL" id="MDQ8935226.1"/>
    </source>
</evidence>
<dbReference type="InterPro" id="IPR002549">
    <property type="entry name" value="AI-2E-like"/>
</dbReference>
<accession>A0AAW8J947</accession>
<evidence type="ECO:0000313" key="8">
    <source>
        <dbReference type="Proteomes" id="UP001243844"/>
    </source>
</evidence>
<keyword evidence="5 6" id="KW-0472">Membrane</keyword>
<dbReference type="GO" id="GO:0016020">
    <property type="term" value="C:membrane"/>
    <property type="evidence" value="ECO:0007669"/>
    <property type="project" value="UniProtKB-SubCell"/>
</dbReference>
<evidence type="ECO:0000256" key="1">
    <source>
        <dbReference type="ARBA" id="ARBA00004141"/>
    </source>
</evidence>